<keyword evidence="3 5" id="KW-0663">Pyridoxal phosphate</keyword>
<dbReference type="EMBL" id="DVGD01000076">
    <property type="protein sequence ID" value="HIR09282.1"/>
    <property type="molecule type" value="Genomic_DNA"/>
</dbReference>
<name>A0A9D1D6R6_9FIRM</name>
<feature type="active site" description="Nucleophile" evidence="4">
    <location>
        <position position="76"/>
    </location>
</feature>
<evidence type="ECO:0000256" key="4">
    <source>
        <dbReference type="PIRSR" id="PIRSR006278-1"/>
    </source>
</evidence>
<dbReference type="Gene3D" id="3.40.50.1100">
    <property type="match status" value="2"/>
</dbReference>
<evidence type="ECO:0000256" key="2">
    <source>
        <dbReference type="ARBA" id="ARBA00008639"/>
    </source>
</evidence>
<accession>A0A9D1D6R6</accession>
<evidence type="ECO:0000256" key="5">
    <source>
        <dbReference type="PIRSR" id="PIRSR006278-2"/>
    </source>
</evidence>
<dbReference type="Proteomes" id="UP000824258">
    <property type="component" value="Unassembled WGS sequence"/>
</dbReference>
<dbReference type="PANTHER" id="PTHR43780:SF2">
    <property type="entry name" value="1-AMINOCYCLOPROPANE-1-CARBOXYLATE DEAMINASE-RELATED"/>
    <property type="match status" value="1"/>
</dbReference>
<evidence type="ECO:0000256" key="3">
    <source>
        <dbReference type="ARBA" id="ARBA00022898"/>
    </source>
</evidence>
<feature type="domain" description="Tryptophan synthase beta chain-like PALP" evidence="6">
    <location>
        <begin position="10"/>
        <end position="312"/>
    </location>
</feature>
<reference evidence="7" key="2">
    <citation type="journal article" date="2021" name="PeerJ">
        <title>Extensive microbial diversity within the chicken gut microbiome revealed by metagenomics and culture.</title>
        <authorList>
            <person name="Gilroy R."/>
            <person name="Ravi A."/>
            <person name="Getino M."/>
            <person name="Pursley I."/>
            <person name="Horton D.L."/>
            <person name="Alikhan N.F."/>
            <person name="Baker D."/>
            <person name="Gharbi K."/>
            <person name="Hall N."/>
            <person name="Watson M."/>
            <person name="Adriaenssens E.M."/>
            <person name="Foster-Nyarko E."/>
            <person name="Jarju S."/>
            <person name="Secka A."/>
            <person name="Antonio M."/>
            <person name="Oren A."/>
            <person name="Chaudhuri R.R."/>
            <person name="La Ragione R."/>
            <person name="Hildebrand F."/>
            <person name="Pallen M.J."/>
        </authorList>
    </citation>
    <scope>NUCLEOTIDE SEQUENCE</scope>
    <source>
        <strain evidence="7">ChiHjej9B8-7071</strain>
    </source>
</reference>
<sequence>MRLLSDFPRVSLGCFPTPLVALPNLSRMFGKRLYLKRDDMTGVGLGGNKVRKLEFLLADAQNKGASIVMTTGGAQSNHAMLTAACCGRLGMQAVLLLKDRGVSQEVGNVYLDHLLGAEVVLMDTDDYRVIYEEMARRKTAYAKEGKLAYEIPLGGSNALGALGYVECFRETMAQCAALGIHPDRMVSAVGSGGTYAGLCAGADLYAPDVKVTGVAVDSEPFAQICTQLKAEISGLLELEHPLNGNNVELFDNVGAGYGIPGQEEKEAVELMAREEGIFLDPVYTGKAFSLLLRKLRAGEFQEDETIVFLHSGGAGGLFAIPFPGK</sequence>
<dbReference type="InterPro" id="IPR036052">
    <property type="entry name" value="TrpB-like_PALP_sf"/>
</dbReference>
<gene>
    <name evidence="7" type="ORF">IAA70_02640</name>
</gene>
<proteinExistence type="inferred from homology"/>
<comment type="cofactor">
    <cofactor evidence="1">
        <name>pyridoxal 5'-phosphate</name>
        <dbReference type="ChEBI" id="CHEBI:597326"/>
    </cofactor>
</comment>
<dbReference type="PIRSF" id="PIRSF006278">
    <property type="entry name" value="ACCD_DCysDesulf"/>
    <property type="match status" value="1"/>
</dbReference>
<dbReference type="AlphaFoldDB" id="A0A9D1D6R6"/>
<evidence type="ECO:0000259" key="6">
    <source>
        <dbReference type="Pfam" id="PF00291"/>
    </source>
</evidence>
<feature type="modified residue" description="N6-(pyridoxal phosphate)lysine" evidence="5">
    <location>
        <position position="49"/>
    </location>
</feature>
<reference evidence="7" key="1">
    <citation type="submission" date="2020-10" db="EMBL/GenBank/DDBJ databases">
        <authorList>
            <person name="Gilroy R."/>
        </authorList>
    </citation>
    <scope>NUCLEOTIDE SEQUENCE</scope>
    <source>
        <strain evidence="7">ChiHjej9B8-7071</strain>
    </source>
</reference>
<organism evidence="7 8">
    <name type="scientific">Candidatus Avoscillospira stercoripullorum</name>
    <dbReference type="NCBI Taxonomy" id="2840709"/>
    <lineage>
        <taxon>Bacteria</taxon>
        <taxon>Bacillati</taxon>
        <taxon>Bacillota</taxon>
        <taxon>Clostridia</taxon>
        <taxon>Eubacteriales</taxon>
        <taxon>Oscillospiraceae</taxon>
        <taxon>Oscillospiraceae incertae sedis</taxon>
        <taxon>Candidatus Avoscillospira</taxon>
    </lineage>
</organism>
<dbReference type="GO" id="GO:1901605">
    <property type="term" value="P:alpha-amino acid metabolic process"/>
    <property type="evidence" value="ECO:0007669"/>
    <property type="project" value="UniProtKB-ARBA"/>
</dbReference>
<dbReference type="InterPro" id="IPR001926">
    <property type="entry name" value="TrpB-like_PALP"/>
</dbReference>
<comment type="caution">
    <text evidence="7">The sequence shown here is derived from an EMBL/GenBank/DDBJ whole genome shotgun (WGS) entry which is preliminary data.</text>
</comment>
<dbReference type="Pfam" id="PF00291">
    <property type="entry name" value="PALP"/>
    <property type="match status" value="1"/>
</dbReference>
<dbReference type="InterPro" id="IPR027278">
    <property type="entry name" value="ACCD_DCysDesulf"/>
</dbReference>
<comment type="similarity">
    <text evidence="2">Belongs to the ACC deaminase/D-cysteine desulfhydrase family.</text>
</comment>
<protein>
    <submittedName>
        <fullName evidence="7">D-cysteine desulfhydrase family protein</fullName>
    </submittedName>
</protein>
<evidence type="ECO:0000313" key="8">
    <source>
        <dbReference type="Proteomes" id="UP000824258"/>
    </source>
</evidence>
<dbReference type="PANTHER" id="PTHR43780">
    <property type="entry name" value="1-AMINOCYCLOPROPANE-1-CARBOXYLATE DEAMINASE-RELATED"/>
    <property type="match status" value="1"/>
</dbReference>
<dbReference type="GO" id="GO:0019148">
    <property type="term" value="F:D-cysteine desulfhydrase activity"/>
    <property type="evidence" value="ECO:0007669"/>
    <property type="project" value="TreeGrafter"/>
</dbReference>
<evidence type="ECO:0000256" key="1">
    <source>
        <dbReference type="ARBA" id="ARBA00001933"/>
    </source>
</evidence>
<evidence type="ECO:0000313" key="7">
    <source>
        <dbReference type="EMBL" id="HIR09282.1"/>
    </source>
</evidence>
<dbReference type="SUPFAM" id="SSF53686">
    <property type="entry name" value="Tryptophan synthase beta subunit-like PLP-dependent enzymes"/>
    <property type="match status" value="1"/>
</dbReference>